<gene>
    <name evidence="1" type="ORF">SAMN02745166_01543</name>
</gene>
<keyword evidence="2" id="KW-1185">Reference proteome</keyword>
<dbReference type="SUPFAM" id="SSF74653">
    <property type="entry name" value="TolA/TonB C-terminal domain"/>
    <property type="match status" value="2"/>
</dbReference>
<evidence type="ECO:0000313" key="2">
    <source>
        <dbReference type="Proteomes" id="UP000190774"/>
    </source>
</evidence>
<evidence type="ECO:0000313" key="1">
    <source>
        <dbReference type="EMBL" id="SKA89139.1"/>
    </source>
</evidence>
<dbReference type="STRING" id="48467.SAMN02745166_01543"/>
<reference evidence="2" key="1">
    <citation type="submission" date="2017-02" db="EMBL/GenBank/DDBJ databases">
        <authorList>
            <person name="Varghese N."/>
            <person name="Submissions S."/>
        </authorList>
    </citation>
    <scope>NUCLEOTIDE SEQUENCE [LARGE SCALE GENOMIC DNA]</scope>
    <source>
        <strain evidence="2">ATCC 700200</strain>
    </source>
</reference>
<protein>
    <recommendedName>
        <fullName evidence="3">TonB family C-terminal domain-containing protein</fullName>
    </recommendedName>
</protein>
<organism evidence="1 2">
    <name type="scientific">Prosthecobacter debontii</name>
    <dbReference type="NCBI Taxonomy" id="48467"/>
    <lineage>
        <taxon>Bacteria</taxon>
        <taxon>Pseudomonadati</taxon>
        <taxon>Verrucomicrobiota</taxon>
        <taxon>Verrucomicrobiia</taxon>
        <taxon>Verrucomicrobiales</taxon>
        <taxon>Verrucomicrobiaceae</taxon>
        <taxon>Prosthecobacter</taxon>
    </lineage>
</organism>
<evidence type="ECO:0008006" key="3">
    <source>
        <dbReference type="Google" id="ProtNLM"/>
    </source>
</evidence>
<name>A0A1T4XHW6_9BACT</name>
<dbReference type="Proteomes" id="UP000190774">
    <property type="component" value="Unassembled WGS sequence"/>
</dbReference>
<dbReference type="AlphaFoldDB" id="A0A1T4XHW6"/>
<sequence length="264" mass="29181">MHPSLQFCSFLTVFLGIASCSAPTPKRQAFPLLDRTVQAHVKAGDQVLYPQLVYSPKPEYPVLPASGSVWAVMRVDRSGQVSEIKVIGTAPKTYVASIERALSQWKFKPGSIAGCPTEFPMQVKISFAESANPEAVNAAKSQQGLIFDFRHWLIRSSFPELIDEIEMKERRGEKLVRPKLAKAPSNIKHPDPTKTGIVFTTFIINAKGRPENIHIFGDVPAEFRETISNAILSGEYKPATLNGKPHACPTGMPFKFITHGYSDE</sequence>
<proteinExistence type="predicted"/>
<dbReference type="RefSeq" id="WP_139373124.1">
    <property type="nucleotide sequence ID" value="NZ_FUYE01000004.1"/>
</dbReference>
<dbReference type="OrthoDB" id="6676692at2"/>
<dbReference type="EMBL" id="FUYE01000004">
    <property type="protein sequence ID" value="SKA89139.1"/>
    <property type="molecule type" value="Genomic_DNA"/>
</dbReference>
<accession>A0A1T4XHW6</accession>
<dbReference type="Gene3D" id="3.30.1150.10">
    <property type="match status" value="2"/>
</dbReference>